<sequence length="363" mass="41769">MGALSITNFLFCVMKSKIWLYILMLLFVVGIMLNYLLLNPFSFEETLSFYINGQAKTQGVKQRIFKSVKCEKVFTTSESLFTPLKVLAKRQYIYVLDASDLKIKKFSPSGKFLRAYGKGKGKGPGEFLNPTDFAIDDNFSIWVNDPYLGIVTVINDQNLIEKTFRTKNLALKIGLCKDRVILKRSIAVEYLFDIYDTDGKYLNSFGKDIFSEQSNVGFSLLVMGGDIYCNSKFVYCAFDRLNYLLSFDLVSGNVRYMVKTIDEIKVPEIKLFELKGNPVYKIDEDEEFASLSMNLVADKIFITSGKNWKKDNTTTIVDVYSADDGSYLYSFKIPEKFKYGYFDGRYYYGVRDTVVSKWEIVFR</sequence>
<dbReference type="InterPro" id="IPR011042">
    <property type="entry name" value="6-blade_b-propeller_TolB-like"/>
</dbReference>
<evidence type="ECO:0000313" key="2">
    <source>
        <dbReference type="EMBL" id="HGK53829.1"/>
    </source>
</evidence>
<keyword evidence="1" id="KW-0812">Transmembrane</keyword>
<dbReference type="Pfam" id="PF17170">
    <property type="entry name" value="DUF5128"/>
    <property type="match status" value="1"/>
</dbReference>
<feature type="transmembrane region" description="Helical" evidence="1">
    <location>
        <begin position="18"/>
        <end position="38"/>
    </location>
</feature>
<dbReference type="EMBL" id="DTDP01000097">
    <property type="protein sequence ID" value="HGK53829.1"/>
    <property type="molecule type" value="Genomic_DNA"/>
</dbReference>
<organism evidence="2">
    <name type="scientific">candidate division WOR-3 bacterium</name>
    <dbReference type="NCBI Taxonomy" id="2052148"/>
    <lineage>
        <taxon>Bacteria</taxon>
        <taxon>Bacteria division WOR-3</taxon>
    </lineage>
</organism>
<dbReference type="SUPFAM" id="SSF63825">
    <property type="entry name" value="YWTD domain"/>
    <property type="match status" value="1"/>
</dbReference>
<gene>
    <name evidence="2" type="ORF">ENU72_02250</name>
</gene>
<accession>A0A7V3ZTF7</accession>
<dbReference type="AlphaFoldDB" id="A0A7V3ZTF7"/>
<evidence type="ECO:0000256" key="1">
    <source>
        <dbReference type="SAM" id="Phobius"/>
    </source>
</evidence>
<keyword evidence="1" id="KW-1133">Transmembrane helix</keyword>
<comment type="caution">
    <text evidence="2">The sequence shown here is derived from an EMBL/GenBank/DDBJ whole genome shotgun (WGS) entry which is preliminary data.</text>
</comment>
<protein>
    <submittedName>
        <fullName evidence="2">6-bladed beta-propeller</fullName>
    </submittedName>
</protein>
<name>A0A7V3ZTF7_UNCW3</name>
<reference evidence="2" key="1">
    <citation type="journal article" date="2020" name="mSystems">
        <title>Genome- and Community-Level Interaction Insights into Carbon Utilization and Element Cycling Functions of Hydrothermarchaeota in Hydrothermal Sediment.</title>
        <authorList>
            <person name="Zhou Z."/>
            <person name="Liu Y."/>
            <person name="Xu W."/>
            <person name="Pan J."/>
            <person name="Luo Z.H."/>
            <person name="Li M."/>
        </authorList>
    </citation>
    <scope>NUCLEOTIDE SEQUENCE [LARGE SCALE GENOMIC DNA]</scope>
    <source>
        <strain evidence="2">SpSt-695</strain>
    </source>
</reference>
<proteinExistence type="predicted"/>
<dbReference type="Gene3D" id="2.120.10.30">
    <property type="entry name" value="TolB, C-terminal domain"/>
    <property type="match status" value="1"/>
</dbReference>
<keyword evidence="1" id="KW-0472">Membrane</keyword>